<sequence length="721" mass="82837">MFEAHALVSKSMSMSLHFDRAFLFEKEKRAARRGKLILRFRCLIKMGAGGRLSVPNSPVQRVPHTKPPFTLGQIKKAIPPHCFQRSIPRSFSYVAYDLSLAFLFYYIATSYFSLLPSWLTYLAWPLYWTLQGCTLTGVWVIAHECGHHAFSDYQWLDDTVGLILHSSLLVPYFSWKISHRRHHSNTGSLERDEVFVPKPKSRIPWFSKYLNNPLGRALTLVITLTLGWPLYLAFNVSGRPYNRFACHYDPYGPIYSDRERLQIYISDAGIFTASYVLYRLILAKEWDWLRGALATVDRDYGVLNKVFHNITDTHVAHHLFSTMPHYHAMEATRAIKPILGTSFDNSEDDDEEEEAWKLCPITYVGWSCFGALATSQGIVKYTVQEPTKPDFVLITNYSELYKKDHLGLYTSQIFLPSLHLSAMDFSMLSSDHFGFVCDQYENPSSDFLPLSSSTFDLHHLHESVLVSPHLTNPPFQWYENNSFRSSFNGLNHVDSTLVSHQLIVADHNHNELQWQQNLHHFSTALQRPPATLPQGQFGASFGSQCGVIVRRSVVEMVTYQQIQSLPHVTAPSPYYQAQSPTPPKNYMLMEVEDDDDYDIKPNLLHFPALPQNNSVCLPQVLQIEGQNQMPEDDDPNDNNGHKNQTDKYGTKSLKHQKYGPYTCPRCKMEIETSQSFASHMKSHYSSETEDERKKRIEAKYKKKNLRVAYSYDGQLTLVPEE</sequence>
<dbReference type="EMBL" id="CP126653">
    <property type="protein sequence ID" value="WJZ88508.1"/>
    <property type="molecule type" value="Genomic_DNA"/>
</dbReference>
<keyword evidence="4" id="KW-0443">Lipid metabolism</keyword>
<evidence type="ECO:0000256" key="6">
    <source>
        <dbReference type="SAM" id="MobiDB-lite"/>
    </source>
</evidence>
<evidence type="ECO:0000256" key="5">
    <source>
        <dbReference type="PROSITE-ProRule" id="PRU00042"/>
    </source>
</evidence>
<reference evidence="9 10" key="1">
    <citation type="journal article" date="2023" name="Hortic Res">
        <title>The complete reference genome for grapevine (Vitis vinifera L.) genetics and breeding.</title>
        <authorList>
            <person name="Shi X."/>
            <person name="Cao S."/>
            <person name="Wang X."/>
            <person name="Huang S."/>
            <person name="Wang Y."/>
            <person name="Liu Z."/>
            <person name="Liu W."/>
            <person name="Leng X."/>
            <person name="Peng Y."/>
            <person name="Wang N."/>
            <person name="Wang Y."/>
            <person name="Ma Z."/>
            <person name="Xu X."/>
            <person name="Zhang F."/>
            <person name="Xue H."/>
            <person name="Zhong H."/>
            <person name="Wang Y."/>
            <person name="Zhang K."/>
            <person name="Velt A."/>
            <person name="Avia K."/>
            <person name="Holtgrawe D."/>
            <person name="Grimplet J."/>
            <person name="Matus J.T."/>
            <person name="Ware D."/>
            <person name="Wu X."/>
            <person name="Wang H."/>
            <person name="Liu C."/>
            <person name="Fang Y."/>
            <person name="Rustenholz C."/>
            <person name="Cheng Z."/>
            <person name="Xiao H."/>
            <person name="Zhou Y."/>
        </authorList>
    </citation>
    <scope>NUCLEOTIDE SEQUENCE [LARGE SCALE GENOMIC DNA]</scope>
    <source>
        <strain evidence="10">cv. Pinot noir / PN40024</strain>
        <tissue evidence="9">Leaf</tissue>
    </source>
</reference>
<evidence type="ECO:0000313" key="9">
    <source>
        <dbReference type="EMBL" id="WJZ88508.1"/>
    </source>
</evidence>
<feature type="transmembrane region" description="Helical" evidence="7">
    <location>
        <begin position="93"/>
        <end position="114"/>
    </location>
</feature>
<feature type="region of interest" description="Disordered" evidence="6">
    <location>
        <begin position="627"/>
        <end position="654"/>
    </location>
</feature>
<evidence type="ECO:0000256" key="2">
    <source>
        <dbReference type="ARBA" id="ARBA00009295"/>
    </source>
</evidence>
<keyword evidence="10" id="KW-1185">Reference proteome</keyword>
<dbReference type="CDD" id="cd03507">
    <property type="entry name" value="Delta12-FADS-like"/>
    <property type="match status" value="1"/>
</dbReference>
<evidence type="ECO:0000256" key="1">
    <source>
        <dbReference type="ARBA" id="ARBA00004370"/>
    </source>
</evidence>
<dbReference type="InterPro" id="IPR012171">
    <property type="entry name" value="Fatty_acid_desaturase"/>
</dbReference>
<evidence type="ECO:0000313" key="10">
    <source>
        <dbReference type="Proteomes" id="UP001227230"/>
    </source>
</evidence>
<dbReference type="PANTHER" id="PTHR32100">
    <property type="entry name" value="OMEGA-6 FATTY ACID DESATURASE, CHLOROPLASTIC"/>
    <property type="match status" value="1"/>
</dbReference>
<dbReference type="Proteomes" id="UP001227230">
    <property type="component" value="Chromosome 6"/>
</dbReference>
<keyword evidence="7" id="KW-0812">Transmembrane</keyword>
<evidence type="ECO:0000256" key="4">
    <source>
        <dbReference type="ARBA" id="ARBA00023098"/>
    </source>
</evidence>
<dbReference type="PROSITE" id="PS00028">
    <property type="entry name" value="ZINC_FINGER_C2H2_1"/>
    <property type="match status" value="1"/>
</dbReference>
<feature type="transmembrane region" description="Helical" evidence="7">
    <location>
        <begin position="214"/>
        <end position="234"/>
    </location>
</feature>
<name>A0ABY9C0Y8_VITVI</name>
<feature type="compositionally biased region" description="Basic and acidic residues" evidence="6">
    <location>
        <begin position="639"/>
        <end position="649"/>
    </location>
</feature>
<protein>
    <recommendedName>
        <fullName evidence="8">C2H2-type domain-containing protein</fullName>
    </recommendedName>
</protein>
<dbReference type="Pfam" id="PF00487">
    <property type="entry name" value="FA_desaturase"/>
    <property type="match status" value="1"/>
</dbReference>
<keyword evidence="7" id="KW-0472">Membrane</keyword>
<evidence type="ECO:0000259" key="8">
    <source>
        <dbReference type="PROSITE" id="PS50157"/>
    </source>
</evidence>
<dbReference type="InterPro" id="IPR005804">
    <property type="entry name" value="FA_desaturase_dom"/>
</dbReference>
<feature type="domain" description="C2H2-type" evidence="8">
    <location>
        <begin position="661"/>
        <end position="688"/>
    </location>
</feature>
<dbReference type="InterPro" id="IPR013087">
    <property type="entry name" value="Znf_C2H2_type"/>
</dbReference>
<dbReference type="PROSITE" id="PS50157">
    <property type="entry name" value="ZINC_FINGER_C2H2_2"/>
    <property type="match status" value="1"/>
</dbReference>
<proteinExistence type="inferred from homology"/>
<accession>A0ABY9C0Y8</accession>
<organism evidence="9 10">
    <name type="scientific">Vitis vinifera</name>
    <name type="common">Grape</name>
    <dbReference type="NCBI Taxonomy" id="29760"/>
    <lineage>
        <taxon>Eukaryota</taxon>
        <taxon>Viridiplantae</taxon>
        <taxon>Streptophyta</taxon>
        <taxon>Embryophyta</taxon>
        <taxon>Tracheophyta</taxon>
        <taxon>Spermatophyta</taxon>
        <taxon>Magnoliopsida</taxon>
        <taxon>eudicotyledons</taxon>
        <taxon>Gunneridae</taxon>
        <taxon>Pentapetalae</taxon>
        <taxon>rosids</taxon>
        <taxon>Vitales</taxon>
        <taxon>Vitaceae</taxon>
        <taxon>Viteae</taxon>
        <taxon>Vitis</taxon>
    </lineage>
</organism>
<keyword evidence="7" id="KW-1133">Transmembrane helix</keyword>
<keyword evidence="5" id="KW-0479">Metal-binding</keyword>
<gene>
    <name evidence="9" type="ORF">VitviT2T_007801</name>
</gene>
<feature type="transmembrane region" description="Helical" evidence="7">
    <location>
        <begin position="126"/>
        <end position="143"/>
    </location>
</feature>
<comment type="similarity">
    <text evidence="2">Belongs to the fatty acid desaturase type 1 family.</text>
</comment>
<evidence type="ECO:0000256" key="7">
    <source>
        <dbReference type="SAM" id="Phobius"/>
    </source>
</evidence>
<keyword evidence="5" id="KW-0862">Zinc</keyword>
<evidence type="ECO:0000256" key="3">
    <source>
        <dbReference type="ARBA" id="ARBA00023002"/>
    </source>
</evidence>
<comment type="subcellular location">
    <subcellularLocation>
        <location evidence="1">Membrane</location>
    </subcellularLocation>
</comment>
<keyword evidence="3" id="KW-0560">Oxidoreductase</keyword>
<keyword evidence="5" id="KW-0863">Zinc-finger</keyword>